<name>A0ABP3VHF0_9BURK</name>
<dbReference type="Gene3D" id="1.25.40.10">
    <property type="entry name" value="Tetratricopeptide repeat domain"/>
    <property type="match status" value="1"/>
</dbReference>
<evidence type="ECO:0000313" key="2">
    <source>
        <dbReference type="Proteomes" id="UP001500279"/>
    </source>
</evidence>
<dbReference type="InterPro" id="IPR011990">
    <property type="entry name" value="TPR-like_helical_dom_sf"/>
</dbReference>
<sequence length="177" mass="19900">MEFMRFNSPDPDALAIGIEEARAKFAAARLAGDMLATVEHAADLGSMLTTARREGEALELMQTLLAEAEAQAAHEPAGWFFNAYATALQYCDRRDEANDVFAKALALCRNSRWSRLQSFVLQHWGRSLVERQRLDEAQACFMEALDLRVQLNDPRQASTRKALEALAELRGLRDDRD</sequence>
<dbReference type="Proteomes" id="UP001500279">
    <property type="component" value="Unassembled WGS sequence"/>
</dbReference>
<accession>A0ABP3VHF0</accession>
<gene>
    <name evidence="1" type="ORF">GCM10009107_36740</name>
</gene>
<dbReference type="EMBL" id="BAAAEW010000023">
    <property type="protein sequence ID" value="GAA0757277.1"/>
    <property type="molecule type" value="Genomic_DNA"/>
</dbReference>
<organism evidence="1 2">
    <name type="scientific">Ideonella azotifigens</name>
    <dbReference type="NCBI Taxonomy" id="513160"/>
    <lineage>
        <taxon>Bacteria</taxon>
        <taxon>Pseudomonadati</taxon>
        <taxon>Pseudomonadota</taxon>
        <taxon>Betaproteobacteria</taxon>
        <taxon>Burkholderiales</taxon>
        <taxon>Sphaerotilaceae</taxon>
        <taxon>Ideonella</taxon>
    </lineage>
</organism>
<keyword evidence="2" id="KW-1185">Reference proteome</keyword>
<proteinExistence type="predicted"/>
<protein>
    <recommendedName>
        <fullName evidence="3">Tetratricopeptide repeat protein</fullName>
    </recommendedName>
</protein>
<evidence type="ECO:0008006" key="3">
    <source>
        <dbReference type="Google" id="ProtNLM"/>
    </source>
</evidence>
<reference evidence="2" key="1">
    <citation type="journal article" date="2019" name="Int. J. Syst. Evol. Microbiol.">
        <title>The Global Catalogue of Microorganisms (GCM) 10K type strain sequencing project: providing services to taxonomists for standard genome sequencing and annotation.</title>
        <authorList>
            <consortium name="The Broad Institute Genomics Platform"/>
            <consortium name="The Broad Institute Genome Sequencing Center for Infectious Disease"/>
            <person name="Wu L."/>
            <person name="Ma J."/>
        </authorList>
    </citation>
    <scope>NUCLEOTIDE SEQUENCE [LARGE SCALE GENOMIC DNA]</scope>
    <source>
        <strain evidence="2">JCM 15503</strain>
    </source>
</reference>
<dbReference type="RefSeq" id="WP_141289486.1">
    <property type="nucleotide sequence ID" value="NZ_BAAAEW010000023.1"/>
</dbReference>
<comment type="caution">
    <text evidence="1">The sequence shown here is derived from an EMBL/GenBank/DDBJ whole genome shotgun (WGS) entry which is preliminary data.</text>
</comment>
<dbReference type="SUPFAM" id="SSF48452">
    <property type="entry name" value="TPR-like"/>
    <property type="match status" value="1"/>
</dbReference>
<evidence type="ECO:0000313" key="1">
    <source>
        <dbReference type="EMBL" id="GAA0757277.1"/>
    </source>
</evidence>